<sequence length="234" mass="24827">MTPLAYRVTARWRETPDAVTLRLAPVGESLPGIAPGQYVAVAGHALPVSALPATGGLAVTVRAAAGPLLYEARTGEQLRLTGPYGGGWDLEKALGHDLVIVAYGIGLALLRPLIRDALADRAAYGGISLLIGAPAPDGLMATYETRRWQTTYTGLTVDRPDYRWHGEVGPVEGLLARTAFDPEYTSAFVCGPERMLHTVAGELARRGVHADRIRLAPQHACGDSTVCTLGEVHS</sequence>
<evidence type="ECO:0000259" key="2">
    <source>
        <dbReference type="Pfam" id="PF00175"/>
    </source>
</evidence>
<dbReference type="EMBL" id="JACTVJ010000011">
    <property type="protein sequence ID" value="MBC9715334.1"/>
    <property type="molecule type" value="Genomic_DNA"/>
</dbReference>
<dbReference type="SUPFAM" id="SSF63380">
    <property type="entry name" value="Riboflavin synthase domain-like"/>
    <property type="match status" value="1"/>
</dbReference>
<dbReference type="PANTHER" id="PTHR47354">
    <property type="entry name" value="NADH OXIDOREDUCTASE HCR"/>
    <property type="match status" value="1"/>
</dbReference>
<dbReference type="InterPro" id="IPR001433">
    <property type="entry name" value="OxRdtase_FAD/NAD-bd"/>
</dbReference>
<feature type="domain" description="Oxidoreductase FAD/NAD(P)-binding" evidence="2">
    <location>
        <begin position="101"/>
        <end position="199"/>
    </location>
</feature>
<comment type="caution">
    <text evidence="3">The sequence shown here is derived from an EMBL/GenBank/DDBJ whole genome shotgun (WGS) entry which is preliminary data.</text>
</comment>
<dbReference type="InterPro" id="IPR039261">
    <property type="entry name" value="FNR_nucleotide-bd"/>
</dbReference>
<keyword evidence="4" id="KW-1185">Reference proteome</keyword>
<dbReference type="Pfam" id="PF00175">
    <property type="entry name" value="NAD_binding_1"/>
    <property type="match status" value="1"/>
</dbReference>
<evidence type="ECO:0000256" key="1">
    <source>
        <dbReference type="ARBA" id="ARBA00001974"/>
    </source>
</evidence>
<dbReference type="InterPro" id="IPR050415">
    <property type="entry name" value="MRET"/>
</dbReference>
<organism evidence="3 4">
    <name type="scientific">Streptomyces polyasparticus</name>
    <dbReference type="NCBI Taxonomy" id="2767826"/>
    <lineage>
        <taxon>Bacteria</taxon>
        <taxon>Bacillati</taxon>
        <taxon>Actinomycetota</taxon>
        <taxon>Actinomycetes</taxon>
        <taxon>Kitasatosporales</taxon>
        <taxon>Streptomycetaceae</taxon>
        <taxon>Streptomyces</taxon>
    </lineage>
</organism>
<protein>
    <submittedName>
        <fullName evidence="3">Oxidoreductase</fullName>
    </submittedName>
</protein>
<comment type="cofactor">
    <cofactor evidence="1">
        <name>FAD</name>
        <dbReference type="ChEBI" id="CHEBI:57692"/>
    </cofactor>
</comment>
<name>A0ABR7SK47_9ACTN</name>
<reference evidence="3 4" key="1">
    <citation type="submission" date="2020-08" db="EMBL/GenBank/DDBJ databases">
        <title>Genemic of Streptomyces polyaspartic.</title>
        <authorList>
            <person name="Liu W."/>
        </authorList>
    </citation>
    <scope>NUCLEOTIDE SEQUENCE [LARGE SCALE GENOMIC DNA]</scope>
    <source>
        <strain evidence="3 4">TRM66268-LWL</strain>
    </source>
</reference>
<dbReference type="InterPro" id="IPR017938">
    <property type="entry name" value="Riboflavin_synthase-like_b-brl"/>
</dbReference>
<dbReference type="PANTHER" id="PTHR47354:SF5">
    <property type="entry name" value="PROTEIN RFBI"/>
    <property type="match status" value="1"/>
</dbReference>
<evidence type="ECO:0000313" key="3">
    <source>
        <dbReference type="EMBL" id="MBC9715334.1"/>
    </source>
</evidence>
<dbReference type="Proteomes" id="UP000642284">
    <property type="component" value="Unassembled WGS sequence"/>
</dbReference>
<dbReference type="RefSeq" id="WP_187815800.1">
    <property type="nucleotide sequence ID" value="NZ_JACTVJ010000011.1"/>
</dbReference>
<evidence type="ECO:0000313" key="4">
    <source>
        <dbReference type="Proteomes" id="UP000642284"/>
    </source>
</evidence>
<dbReference type="Gene3D" id="3.40.50.80">
    <property type="entry name" value="Nucleotide-binding domain of ferredoxin-NADP reductase (FNR) module"/>
    <property type="match status" value="1"/>
</dbReference>
<gene>
    <name evidence="3" type="ORF">H9Y04_22555</name>
</gene>
<dbReference type="SUPFAM" id="SSF52343">
    <property type="entry name" value="Ferredoxin reductase-like, C-terminal NADP-linked domain"/>
    <property type="match status" value="1"/>
</dbReference>
<proteinExistence type="predicted"/>
<accession>A0ABR7SK47</accession>